<dbReference type="InterPro" id="IPR051393">
    <property type="entry name" value="ABC_transporter_permease"/>
</dbReference>
<keyword evidence="9" id="KW-0762">Sugar transport</keyword>
<evidence type="ECO:0000256" key="2">
    <source>
        <dbReference type="ARBA" id="ARBA00022448"/>
    </source>
</evidence>
<evidence type="ECO:0000313" key="9">
    <source>
        <dbReference type="EMBL" id="RCW81838.1"/>
    </source>
</evidence>
<accession>A0A368YQJ8</accession>
<dbReference type="Gene3D" id="1.10.3720.10">
    <property type="entry name" value="MetI-like"/>
    <property type="match status" value="1"/>
</dbReference>
<feature type="transmembrane region" description="Helical" evidence="7">
    <location>
        <begin position="224"/>
        <end position="247"/>
    </location>
</feature>
<keyword evidence="3" id="KW-1003">Cell membrane</keyword>
<dbReference type="PANTHER" id="PTHR30193">
    <property type="entry name" value="ABC TRANSPORTER PERMEASE PROTEIN"/>
    <property type="match status" value="1"/>
</dbReference>
<comment type="caution">
    <text evidence="9">The sequence shown here is derived from an EMBL/GenBank/DDBJ whole genome shotgun (WGS) entry which is preliminary data.</text>
</comment>
<evidence type="ECO:0000256" key="5">
    <source>
        <dbReference type="ARBA" id="ARBA00022989"/>
    </source>
</evidence>
<dbReference type="SUPFAM" id="SSF161098">
    <property type="entry name" value="MetI-like"/>
    <property type="match status" value="1"/>
</dbReference>
<reference evidence="9 10" key="1">
    <citation type="submission" date="2018-07" db="EMBL/GenBank/DDBJ databases">
        <title>Genomic Encyclopedia of Type Strains, Phase III (KMG-III): the genomes of soil and plant-associated and newly described type strains.</title>
        <authorList>
            <person name="Whitman W."/>
        </authorList>
    </citation>
    <scope>NUCLEOTIDE SEQUENCE [LARGE SCALE GENOMIC DNA]</scope>
    <source>
        <strain evidence="9 10">31-25a</strain>
    </source>
</reference>
<dbReference type="AlphaFoldDB" id="A0A368YQJ8"/>
<keyword evidence="5 7" id="KW-1133">Transmembrane helix</keyword>
<feature type="transmembrane region" description="Helical" evidence="7">
    <location>
        <begin position="97"/>
        <end position="117"/>
    </location>
</feature>
<gene>
    <name evidence="9" type="ORF">C7476_10920</name>
</gene>
<keyword evidence="6 7" id="KW-0472">Membrane</keyword>
<keyword evidence="2 7" id="KW-0813">Transport</keyword>
<protein>
    <submittedName>
        <fullName evidence="9">Multiple sugar transport system permease protein</fullName>
    </submittedName>
</protein>
<proteinExistence type="inferred from homology"/>
<dbReference type="CDD" id="cd06261">
    <property type="entry name" value="TM_PBP2"/>
    <property type="match status" value="1"/>
</dbReference>
<evidence type="ECO:0000259" key="8">
    <source>
        <dbReference type="PROSITE" id="PS50928"/>
    </source>
</evidence>
<keyword evidence="10" id="KW-1185">Reference proteome</keyword>
<feature type="transmembrane region" description="Helical" evidence="7">
    <location>
        <begin position="286"/>
        <end position="308"/>
    </location>
</feature>
<name>A0A368YQJ8_9HYPH</name>
<dbReference type="PROSITE" id="PS50928">
    <property type="entry name" value="ABC_TM1"/>
    <property type="match status" value="1"/>
</dbReference>
<dbReference type="GO" id="GO:0055085">
    <property type="term" value="P:transmembrane transport"/>
    <property type="evidence" value="ECO:0007669"/>
    <property type="project" value="InterPro"/>
</dbReference>
<feature type="transmembrane region" description="Helical" evidence="7">
    <location>
        <begin position="126"/>
        <end position="147"/>
    </location>
</feature>
<dbReference type="Proteomes" id="UP000253324">
    <property type="component" value="Unassembled WGS sequence"/>
</dbReference>
<organism evidence="9 10">
    <name type="scientific">Phyllobacterium bourgognense</name>
    <dbReference type="NCBI Taxonomy" id="314236"/>
    <lineage>
        <taxon>Bacteria</taxon>
        <taxon>Pseudomonadati</taxon>
        <taxon>Pseudomonadota</taxon>
        <taxon>Alphaproteobacteria</taxon>
        <taxon>Hyphomicrobiales</taxon>
        <taxon>Phyllobacteriaceae</taxon>
        <taxon>Phyllobacterium</taxon>
    </lineage>
</organism>
<comment type="similarity">
    <text evidence="7">Belongs to the binding-protein-dependent transport system permease family.</text>
</comment>
<dbReference type="GO" id="GO:0005886">
    <property type="term" value="C:plasma membrane"/>
    <property type="evidence" value="ECO:0007669"/>
    <property type="project" value="UniProtKB-SubCell"/>
</dbReference>
<evidence type="ECO:0000256" key="7">
    <source>
        <dbReference type="RuleBase" id="RU363032"/>
    </source>
</evidence>
<feature type="transmembrane region" description="Helical" evidence="7">
    <location>
        <begin position="37"/>
        <end position="60"/>
    </location>
</feature>
<dbReference type="InterPro" id="IPR000515">
    <property type="entry name" value="MetI-like"/>
</dbReference>
<evidence type="ECO:0000256" key="1">
    <source>
        <dbReference type="ARBA" id="ARBA00004651"/>
    </source>
</evidence>
<comment type="subcellular location">
    <subcellularLocation>
        <location evidence="1 7">Cell membrane</location>
        <topology evidence="1 7">Multi-pass membrane protein</topology>
    </subcellularLocation>
</comment>
<feature type="domain" description="ABC transmembrane type-1" evidence="8">
    <location>
        <begin position="93"/>
        <end position="307"/>
    </location>
</feature>
<sequence>MYLSSTENARSASPEGLVENGSLQPLNRDRFWRNLTLAPAILLFLALTILPMVNLAVLSLHDIDWAQGLSSWTYVGLKHYASLAADSLFKASILNTLVFSTVAVSVQMVLGFALALLTSSIVHGRLFYRTVFLLPILVPGIIIGAIWKLMFSFDFGVLNQMAGAIGIMPRDWLGDATYSLASIIVVDIWHWTPFCFLLLLASLETLPQDVYEASDIDGATRWQSLWYITIPLMLPAIAVTFVFRLILAFKVFDEVYLLTGGGPGTSTEVVSFTIFRRFFTEDRPGYGSAMSITTFAFIALMIIVVSAVTRRKGSTS</sequence>
<dbReference type="Pfam" id="PF00528">
    <property type="entry name" value="BPD_transp_1"/>
    <property type="match status" value="1"/>
</dbReference>
<dbReference type="RefSeq" id="WP_210207797.1">
    <property type="nucleotide sequence ID" value="NZ_QPJM01000009.1"/>
</dbReference>
<dbReference type="EMBL" id="QPJM01000009">
    <property type="protein sequence ID" value="RCW81838.1"/>
    <property type="molecule type" value="Genomic_DNA"/>
</dbReference>
<evidence type="ECO:0000256" key="3">
    <source>
        <dbReference type="ARBA" id="ARBA00022475"/>
    </source>
</evidence>
<dbReference type="InterPro" id="IPR035906">
    <property type="entry name" value="MetI-like_sf"/>
</dbReference>
<keyword evidence="4 7" id="KW-0812">Transmembrane</keyword>
<evidence type="ECO:0000313" key="10">
    <source>
        <dbReference type="Proteomes" id="UP000253324"/>
    </source>
</evidence>
<evidence type="ECO:0000256" key="6">
    <source>
        <dbReference type="ARBA" id="ARBA00023136"/>
    </source>
</evidence>
<evidence type="ECO:0000256" key="4">
    <source>
        <dbReference type="ARBA" id="ARBA00022692"/>
    </source>
</evidence>
<feature type="transmembrane region" description="Helical" evidence="7">
    <location>
        <begin position="178"/>
        <end position="203"/>
    </location>
</feature>
<dbReference type="PANTHER" id="PTHR30193:SF37">
    <property type="entry name" value="INNER MEMBRANE ABC TRANSPORTER PERMEASE PROTEIN YCJO"/>
    <property type="match status" value="1"/>
</dbReference>